<name>A0A915JPB0_ROMCU</name>
<evidence type="ECO:0000256" key="3">
    <source>
        <dbReference type="SAM" id="MobiDB-lite"/>
    </source>
</evidence>
<feature type="region of interest" description="Disordered" evidence="3">
    <location>
        <begin position="161"/>
        <end position="184"/>
    </location>
</feature>
<comment type="similarity">
    <text evidence="1">Belongs to the PACS family.</text>
</comment>
<dbReference type="Pfam" id="PF10254">
    <property type="entry name" value="Pacs-1"/>
    <property type="match status" value="1"/>
</dbReference>
<dbReference type="Proteomes" id="UP000887565">
    <property type="component" value="Unplaced"/>
</dbReference>
<evidence type="ECO:0000259" key="5">
    <source>
        <dbReference type="Pfam" id="PF25332"/>
    </source>
</evidence>
<dbReference type="InterPro" id="IPR057541">
    <property type="entry name" value="PACS1/2_N"/>
</dbReference>
<sequence>MIEQNRVFPMRLYATWEVDRTSSSCVPRSCVVAFDRLTILRNVVEQQRDNSFLTSIIVAVKLQAFVNCLIANCKDSKIFILSALNDVKTVFNALLGRIQRLFTDEAPNGCSTQIFVPFVGDVRLGASIRMDSFGDESQTSAAMTSNAAAADVAAAVVSPATSNKNQEFSPPGSPRFHADAAKSPSQNFNDVQDLQIEYWTQNAQSSTVQQPNAAVAVLCRKDTQNLLATPPLVTSSALSSVAAGSTLIVKQSVKTGFRSLTVSRVPPASNLSSAPAGDSGFLTLNFIREKKRDKVLQKLGMKKGEKDQQEKKHTVENVSRLICSSTKQHGAMKVYIDGVEWSQVKFFQISTQWQTHVKFLPLALFNID</sequence>
<evidence type="ECO:0000256" key="2">
    <source>
        <dbReference type="ARBA" id="ARBA00022553"/>
    </source>
</evidence>
<dbReference type="GO" id="GO:0072659">
    <property type="term" value="P:protein localization to plasma membrane"/>
    <property type="evidence" value="ECO:0007669"/>
    <property type="project" value="TreeGrafter"/>
</dbReference>
<reference evidence="7" key="1">
    <citation type="submission" date="2022-11" db="UniProtKB">
        <authorList>
            <consortium name="WormBaseParasite"/>
        </authorList>
    </citation>
    <scope>IDENTIFICATION</scope>
</reference>
<dbReference type="WBParaSite" id="nRc.2.0.1.t27922-RA">
    <property type="protein sequence ID" value="nRc.2.0.1.t27922-RA"/>
    <property type="gene ID" value="nRc.2.0.1.g27922"/>
</dbReference>
<keyword evidence="2" id="KW-0597">Phosphoprotein</keyword>
<keyword evidence="6" id="KW-1185">Reference proteome</keyword>
<dbReference type="PANTHER" id="PTHR13280">
    <property type="entry name" value="PHOSPHOFURIN ACIDIC CLUSTER SORTING PROTEIN"/>
    <property type="match status" value="1"/>
</dbReference>
<evidence type="ECO:0000256" key="1">
    <source>
        <dbReference type="ARBA" id="ARBA00008590"/>
    </source>
</evidence>
<dbReference type="AlphaFoldDB" id="A0A915JPB0"/>
<proteinExistence type="inferred from homology"/>
<organism evidence="6 7">
    <name type="scientific">Romanomermis culicivorax</name>
    <name type="common">Nematode worm</name>
    <dbReference type="NCBI Taxonomy" id="13658"/>
    <lineage>
        <taxon>Eukaryota</taxon>
        <taxon>Metazoa</taxon>
        <taxon>Ecdysozoa</taxon>
        <taxon>Nematoda</taxon>
        <taxon>Enoplea</taxon>
        <taxon>Dorylaimia</taxon>
        <taxon>Mermithida</taxon>
        <taxon>Mermithoidea</taxon>
        <taxon>Mermithidae</taxon>
        <taxon>Romanomermis</taxon>
    </lineage>
</organism>
<accession>A0A915JPB0</accession>
<evidence type="ECO:0000313" key="6">
    <source>
        <dbReference type="Proteomes" id="UP000887565"/>
    </source>
</evidence>
<evidence type="ECO:0000259" key="4">
    <source>
        <dbReference type="Pfam" id="PF10254"/>
    </source>
</evidence>
<evidence type="ECO:0000313" key="7">
    <source>
        <dbReference type="WBParaSite" id="nRc.2.0.1.t27922-RA"/>
    </source>
</evidence>
<feature type="domain" description="Phosphofurin acidic cluster sorting protein 1/2 C-terminal" evidence="4">
    <location>
        <begin position="106"/>
        <end position="366"/>
    </location>
</feature>
<feature type="domain" description="Phosphofurin acidic cluster sorting protein 1/2 N-terminal C2" evidence="5">
    <location>
        <begin position="9"/>
        <end position="65"/>
    </location>
</feature>
<protein>
    <submittedName>
        <fullName evidence="7">Phosphofurin acidic cluster sorting protein 2</fullName>
    </submittedName>
</protein>
<dbReference type="InterPro" id="IPR019381">
    <property type="entry name" value="PACS1/2_C"/>
</dbReference>
<dbReference type="Pfam" id="PF25332">
    <property type="entry name" value="C2_PACS_N"/>
    <property type="match status" value="1"/>
</dbReference>
<dbReference type="PANTHER" id="PTHR13280:SF17">
    <property type="entry name" value="KRUEPPEL TARGET AT 95D, ISOFORM A"/>
    <property type="match status" value="1"/>
</dbReference>